<dbReference type="GO" id="GO:0005886">
    <property type="term" value="C:plasma membrane"/>
    <property type="evidence" value="ECO:0007669"/>
    <property type="project" value="UniProtKB-SubCell"/>
</dbReference>
<dbReference type="GO" id="GO:0055085">
    <property type="term" value="P:transmembrane transport"/>
    <property type="evidence" value="ECO:0007669"/>
    <property type="project" value="InterPro"/>
</dbReference>
<comment type="similarity">
    <text evidence="2">Belongs to the binding-protein-dependent transport system permease family. CysTW subfamily.</text>
</comment>
<evidence type="ECO:0000256" key="4">
    <source>
        <dbReference type="ARBA" id="ARBA00022475"/>
    </source>
</evidence>
<protein>
    <submittedName>
        <fullName evidence="10">ABC transporter permease</fullName>
    </submittedName>
</protein>
<dbReference type="PROSITE" id="PS50928">
    <property type="entry name" value="ABC_TM1"/>
    <property type="match status" value="1"/>
</dbReference>
<evidence type="ECO:0000256" key="6">
    <source>
        <dbReference type="ARBA" id="ARBA00022989"/>
    </source>
</evidence>
<dbReference type="AlphaFoldDB" id="A0A410PYP1"/>
<feature type="transmembrane region" description="Helical" evidence="8">
    <location>
        <begin position="50"/>
        <end position="74"/>
    </location>
</feature>
<dbReference type="SUPFAM" id="SSF161098">
    <property type="entry name" value="MetI-like"/>
    <property type="match status" value="1"/>
</dbReference>
<evidence type="ECO:0000256" key="7">
    <source>
        <dbReference type="ARBA" id="ARBA00023136"/>
    </source>
</evidence>
<organism evidence="10 11">
    <name type="scientific">Aminipila luticellarii</name>
    <dbReference type="NCBI Taxonomy" id="2507160"/>
    <lineage>
        <taxon>Bacteria</taxon>
        <taxon>Bacillati</taxon>
        <taxon>Bacillota</taxon>
        <taxon>Clostridia</taxon>
        <taxon>Peptostreptococcales</taxon>
        <taxon>Anaerovoracaceae</taxon>
        <taxon>Aminipila</taxon>
    </lineage>
</organism>
<dbReference type="KEGG" id="amij:EQM06_04630"/>
<reference evidence="10 11" key="1">
    <citation type="submission" date="2019-01" db="EMBL/GenBank/DDBJ databases">
        <title>Draft genomes of a novel of Aminipila strains.</title>
        <authorList>
            <person name="Ma S."/>
        </authorList>
    </citation>
    <scope>NUCLEOTIDE SEQUENCE [LARGE SCALE GENOMIC DNA]</scope>
    <source>
        <strain evidence="11">JN-39</strain>
    </source>
</reference>
<evidence type="ECO:0000256" key="1">
    <source>
        <dbReference type="ARBA" id="ARBA00004651"/>
    </source>
</evidence>
<accession>A0A410PYP1</accession>
<dbReference type="PANTHER" id="PTHR42929">
    <property type="entry name" value="INNER MEMBRANE ABC TRANSPORTER PERMEASE PROTEIN YDCU-RELATED-RELATED"/>
    <property type="match status" value="1"/>
</dbReference>
<feature type="domain" description="ABC transmembrane type-1" evidence="9">
    <location>
        <begin position="51"/>
        <end position="257"/>
    </location>
</feature>
<evidence type="ECO:0000256" key="2">
    <source>
        <dbReference type="ARBA" id="ARBA00007069"/>
    </source>
</evidence>
<evidence type="ECO:0000256" key="5">
    <source>
        <dbReference type="ARBA" id="ARBA00022692"/>
    </source>
</evidence>
<dbReference type="InterPro" id="IPR035906">
    <property type="entry name" value="MetI-like_sf"/>
</dbReference>
<feature type="transmembrane region" description="Helical" evidence="8">
    <location>
        <begin position="86"/>
        <end position="109"/>
    </location>
</feature>
<dbReference type="OrthoDB" id="9807047at2"/>
<feature type="transmembrane region" description="Helical" evidence="8">
    <location>
        <begin position="233"/>
        <end position="257"/>
    </location>
</feature>
<dbReference type="InterPro" id="IPR000515">
    <property type="entry name" value="MetI-like"/>
</dbReference>
<dbReference type="Pfam" id="PF00528">
    <property type="entry name" value="BPD_transp_1"/>
    <property type="match status" value="1"/>
</dbReference>
<feature type="transmembrane region" description="Helical" evidence="8">
    <location>
        <begin position="180"/>
        <end position="202"/>
    </location>
</feature>
<feature type="transmembrane region" description="Helical" evidence="8">
    <location>
        <begin position="138"/>
        <end position="159"/>
    </location>
</feature>
<keyword evidence="5 8" id="KW-0812">Transmembrane</keyword>
<evidence type="ECO:0000259" key="9">
    <source>
        <dbReference type="PROSITE" id="PS50928"/>
    </source>
</evidence>
<dbReference type="CDD" id="cd06261">
    <property type="entry name" value="TM_PBP2"/>
    <property type="match status" value="1"/>
</dbReference>
<evidence type="ECO:0000313" key="10">
    <source>
        <dbReference type="EMBL" id="QAT44087.1"/>
    </source>
</evidence>
<dbReference type="Proteomes" id="UP000287601">
    <property type="component" value="Chromosome"/>
</dbReference>
<dbReference type="PANTHER" id="PTHR42929:SF1">
    <property type="entry name" value="INNER MEMBRANE ABC TRANSPORTER PERMEASE PROTEIN YDCU-RELATED"/>
    <property type="match status" value="1"/>
</dbReference>
<keyword evidence="6 8" id="KW-1133">Transmembrane helix</keyword>
<gene>
    <name evidence="10" type="ORF">EQM06_04630</name>
</gene>
<name>A0A410PYP1_9FIRM</name>
<comment type="subcellular location">
    <subcellularLocation>
        <location evidence="1 8">Cell membrane</location>
        <topology evidence="1 8">Multi-pass membrane protein</topology>
    </subcellularLocation>
</comment>
<evidence type="ECO:0000256" key="8">
    <source>
        <dbReference type="RuleBase" id="RU363032"/>
    </source>
</evidence>
<evidence type="ECO:0000313" key="11">
    <source>
        <dbReference type="Proteomes" id="UP000287601"/>
    </source>
</evidence>
<proteinExistence type="inferred from homology"/>
<sequence length="266" mass="29636">MTLPGMAVLFLFAILPLFIMLAYSFQSDNGTGLTLENYSRFFTKTFYLTLTFRTIVNSFLVTVISLVIAYPLAYIMAKHLKGLKNIVMVLLIIPFFTNQLVRVYSWLIFLQDGGVFDRMMNALGLIDGTMGLLYTRTAVIIGLIHAFFPYMVITIYMALERLDNTLLEASSCLGASKLTTFTRVVLPMSMPGVVTGIMIVFVPCLGTFVEPRILGGVNGTVIGTVIEDQFFEIYGWNFGAAIAFLLLAMVLISMAVINRLGRRYDS</sequence>
<evidence type="ECO:0000256" key="3">
    <source>
        <dbReference type="ARBA" id="ARBA00022448"/>
    </source>
</evidence>
<dbReference type="Gene3D" id="1.10.3720.10">
    <property type="entry name" value="MetI-like"/>
    <property type="match status" value="1"/>
</dbReference>
<keyword evidence="11" id="KW-1185">Reference proteome</keyword>
<dbReference type="EMBL" id="CP035281">
    <property type="protein sequence ID" value="QAT44087.1"/>
    <property type="molecule type" value="Genomic_DNA"/>
</dbReference>
<keyword evidence="3 8" id="KW-0813">Transport</keyword>
<keyword evidence="7 8" id="KW-0472">Membrane</keyword>
<keyword evidence="4" id="KW-1003">Cell membrane</keyword>